<accession>A0A1B6NX47</accession>
<organism evidence="1">
    <name type="scientific">marine sediment metagenome</name>
    <dbReference type="NCBI Taxonomy" id="412755"/>
    <lineage>
        <taxon>unclassified sequences</taxon>
        <taxon>metagenomes</taxon>
        <taxon>ecological metagenomes</taxon>
    </lineage>
</organism>
<name>A0A1B6NX47_9ZZZZ</name>
<protein>
    <recommendedName>
        <fullName evidence="2">DoxX family protein</fullName>
    </recommendedName>
</protein>
<gene>
    <name evidence="1" type="ORF">MGSAQ_000534</name>
</gene>
<dbReference type="EMBL" id="AYSL01000228">
    <property type="protein sequence ID" value="KTF07973.1"/>
    <property type="molecule type" value="Genomic_DNA"/>
</dbReference>
<evidence type="ECO:0008006" key="2">
    <source>
        <dbReference type="Google" id="ProtNLM"/>
    </source>
</evidence>
<feature type="non-terminal residue" evidence="1">
    <location>
        <position position="25"/>
    </location>
</feature>
<evidence type="ECO:0000313" key="1">
    <source>
        <dbReference type="EMBL" id="KTF07973.1"/>
    </source>
</evidence>
<dbReference type="AlphaFoldDB" id="A0A1B6NX47"/>
<sequence length="25" mass="2613">MNSALNLTGRLLIAVLFIGGALQKV</sequence>
<comment type="caution">
    <text evidence="1">The sequence shown here is derived from an EMBL/GenBank/DDBJ whole genome shotgun (WGS) entry which is preliminary data.</text>
</comment>
<proteinExistence type="predicted"/>
<reference evidence="1" key="1">
    <citation type="submission" date="2013-11" db="EMBL/GenBank/DDBJ databases">
        <title>Microbial diversity, functional groups and degradation webs in Northern and Southern Mediterranean and Red Sea marine crude oil polluted sites.</title>
        <authorList>
            <person name="Daffonchio D."/>
            <person name="Mapelli F."/>
            <person name="Ferrer M."/>
            <person name="Richter M."/>
            <person name="Cherif A."/>
            <person name="Malkawi H.I."/>
            <person name="Yakimov M.M."/>
            <person name="Abdel-Fattah Y.R."/>
            <person name="Blaghen M."/>
            <person name="Golyshin P.N."/>
            <person name="Kalogerakis N."/>
            <person name="Boon N."/>
            <person name="Magagnini M."/>
            <person name="Fava F."/>
        </authorList>
    </citation>
    <scope>NUCLEOTIDE SEQUENCE</scope>
</reference>